<keyword evidence="5" id="KW-0443">Lipid metabolism</keyword>
<proteinExistence type="inferred from homology"/>
<feature type="active site" evidence="6">
    <location>
        <position position="391"/>
    </location>
</feature>
<dbReference type="AlphaFoldDB" id="A0A7X0MTR6"/>
<dbReference type="Proteomes" id="UP000585437">
    <property type="component" value="Unassembled WGS sequence"/>
</dbReference>
<gene>
    <name evidence="7" type="ORF">F4695_004387</name>
</gene>
<dbReference type="GO" id="GO:0032259">
    <property type="term" value="P:methylation"/>
    <property type="evidence" value="ECO:0007669"/>
    <property type="project" value="UniProtKB-KW"/>
</dbReference>
<dbReference type="PIRSF" id="PIRSF003085">
    <property type="entry name" value="CMAS"/>
    <property type="match status" value="1"/>
</dbReference>
<keyword evidence="4" id="KW-0949">S-adenosyl-L-methionine</keyword>
<evidence type="ECO:0000313" key="7">
    <source>
        <dbReference type="EMBL" id="MBB6510994.1"/>
    </source>
</evidence>
<dbReference type="InterPro" id="IPR003333">
    <property type="entry name" value="CMAS"/>
</dbReference>
<comment type="caution">
    <text evidence="7">The sequence shown here is derived from an EMBL/GenBank/DDBJ whole genome shotgun (WGS) entry which is preliminary data.</text>
</comment>
<evidence type="ECO:0000256" key="2">
    <source>
        <dbReference type="ARBA" id="ARBA00022603"/>
    </source>
</evidence>
<protein>
    <submittedName>
        <fullName evidence="7">Cyclopropane-fatty-acyl-phospholipid synthase</fullName>
        <ecNumber evidence="7">2.1.1.79</ecNumber>
    </submittedName>
</protein>
<keyword evidence="2 7" id="KW-0489">Methyltransferase</keyword>
<evidence type="ECO:0000256" key="6">
    <source>
        <dbReference type="PIRSR" id="PIRSR003085-1"/>
    </source>
</evidence>
<dbReference type="InterPro" id="IPR050723">
    <property type="entry name" value="CFA/CMAS"/>
</dbReference>
<comment type="similarity">
    <text evidence="1">Belongs to the CFA/CMAS family.</text>
</comment>
<evidence type="ECO:0000256" key="5">
    <source>
        <dbReference type="ARBA" id="ARBA00023098"/>
    </source>
</evidence>
<dbReference type="PANTHER" id="PTHR43667:SF2">
    <property type="entry name" value="FATTY ACID C-METHYL TRANSFERASE"/>
    <property type="match status" value="1"/>
</dbReference>
<keyword evidence="3 7" id="KW-0808">Transferase</keyword>
<dbReference type="RefSeq" id="WP_062577457.1">
    <property type="nucleotide sequence ID" value="NZ_JACHBU010000013.1"/>
</dbReference>
<dbReference type="Gene3D" id="3.40.50.150">
    <property type="entry name" value="Vaccinia Virus protein VP39"/>
    <property type="match status" value="1"/>
</dbReference>
<accession>A0A7X0MTR6</accession>
<dbReference type="CDD" id="cd02440">
    <property type="entry name" value="AdoMet_MTases"/>
    <property type="match status" value="1"/>
</dbReference>
<dbReference type="EMBL" id="JACHBU010000013">
    <property type="protein sequence ID" value="MBB6510994.1"/>
    <property type="molecule type" value="Genomic_DNA"/>
</dbReference>
<name>A0A7X0MTR6_9HYPH</name>
<dbReference type="Pfam" id="PF02353">
    <property type="entry name" value="CMAS"/>
    <property type="match status" value="1"/>
</dbReference>
<evidence type="ECO:0000256" key="3">
    <source>
        <dbReference type="ARBA" id="ARBA00022679"/>
    </source>
</evidence>
<organism evidence="7 8">
    <name type="scientific">Rhizobium soli</name>
    <dbReference type="NCBI Taxonomy" id="424798"/>
    <lineage>
        <taxon>Bacteria</taxon>
        <taxon>Pseudomonadati</taxon>
        <taxon>Pseudomonadota</taxon>
        <taxon>Alphaproteobacteria</taxon>
        <taxon>Hyphomicrobiales</taxon>
        <taxon>Rhizobiaceae</taxon>
        <taxon>Rhizobium/Agrobacterium group</taxon>
        <taxon>Rhizobium</taxon>
    </lineage>
</organism>
<dbReference type="InterPro" id="IPR029063">
    <property type="entry name" value="SAM-dependent_MTases_sf"/>
</dbReference>
<keyword evidence="8" id="KW-1185">Reference proteome</keyword>
<dbReference type="EC" id="2.1.1.79" evidence="7"/>
<evidence type="ECO:0000313" key="8">
    <source>
        <dbReference type="Proteomes" id="UP000585437"/>
    </source>
</evidence>
<dbReference type="GO" id="GO:0008825">
    <property type="term" value="F:cyclopropane-fatty-acyl-phospholipid synthase activity"/>
    <property type="evidence" value="ECO:0007669"/>
    <property type="project" value="UniProtKB-EC"/>
</dbReference>
<evidence type="ECO:0000256" key="4">
    <source>
        <dbReference type="ARBA" id="ARBA00022691"/>
    </source>
</evidence>
<evidence type="ECO:0000256" key="1">
    <source>
        <dbReference type="ARBA" id="ARBA00010815"/>
    </source>
</evidence>
<dbReference type="GO" id="GO:0008610">
    <property type="term" value="P:lipid biosynthetic process"/>
    <property type="evidence" value="ECO:0007669"/>
    <property type="project" value="InterPro"/>
</dbReference>
<sequence length="410" mass="46062">MSQSDEFTSVTTDRTPGAGVAGFGARVVNRLLSGIRYGSIRVVLPSGRTIEMAGPEKGPDAVIVIKRWRMLSRVLHAGDIGFAEGYLKQEWTTPDLTNVIRFAARNRHGLTLATHGGYLGRIAVRLSHLLNANTKRGSKRNIEAHYDLGNEFYAEWLDPSMFYSSALYEHQGQSLEDAQRQKLERIREKLAMSQGDSVLEIGCGWGALALDLAQNVNARVTGLTLSPSQLAFANERIRQAGVEGQIDLRLQDYRDTSGQFDRIVSIEMFEAVGEAYWPAYFDTIRRCLKPGGRAVLQVISINEDRFDSYRRNPDFIQKYVFPGGFLPSDSAFTAAVEKSGLVVSDIEHFGASYARTLAEWRTRFHAAWPKIAELGFDGRFRRLWDYYLCYCEAGFEEEAINVGFYTIEHA</sequence>
<dbReference type="SUPFAM" id="SSF53335">
    <property type="entry name" value="S-adenosyl-L-methionine-dependent methyltransferases"/>
    <property type="match status" value="1"/>
</dbReference>
<reference evidence="7 8" key="1">
    <citation type="submission" date="2020-08" db="EMBL/GenBank/DDBJ databases">
        <title>The Agave Microbiome: Exploring the role of microbial communities in plant adaptations to desert environments.</title>
        <authorList>
            <person name="Partida-Martinez L.P."/>
        </authorList>
    </citation>
    <scope>NUCLEOTIDE SEQUENCE [LARGE SCALE GENOMIC DNA]</scope>
    <source>
        <strain evidence="7 8">AS3.12</strain>
    </source>
</reference>
<dbReference type="PANTHER" id="PTHR43667">
    <property type="entry name" value="CYCLOPROPANE-FATTY-ACYL-PHOSPHOLIPID SYNTHASE"/>
    <property type="match status" value="1"/>
</dbReference>